<name>A0AAN9S945_PSOTE</name>
<keyword evidence="1" id="KW-0812">Transmembrane</keyword>
<keyword evidence="1" id="KW-0472">Membrane</keyword>
<keyword evidence="1" id="KW-1133">Transmembrane helix</keyword>
<feature type="transmembrane region" description="Helical" evidence="1">
    <location>
        <begin position="59"/>
        <end position="79"/>
    </location>
</feature>
<keyword evidence="3" id="KW-1185">Reference proteome</keyword>
<reference evidence="2 3" key="1">
    <citation type="submission" date="2024-01" db="EMBL/GenBank/DDBJ databases">
        <title>The genomes of 5 underutilized Papilionoideae crops provide insights into root nodulation and disease resistanc.</title>
        <authorList>
            <person name="Jiang F."/>
        </authorList>
    </citation>
    <scope>NUCLEOTIDE SEQUENCE [LARGE SCALE GENOMIC DNA]</scope>
    <source>
        <strain evidence="2">DUOXIRENSHENG_FW03</strain>
        <tissue evidence="2">Leaves</tissue>
    </source>
</reference>
<evidence type="ECO:0000256" key="1">
    <source>
        <dbReference type="SAM" id="Phobius"/>
    </source>
</evidence>
<comment type="caution">
    <text evidence="2">The sequence shown here is derived from an EMBL/GenBank/DDBJ whole genome shotgun (WGS) entry which is preliminary data.</text>
</comment>
<evidence type="ECO:0000313" key="2">
    <source>
        <dbReference type="EMBL" id="KAK7389919.1"/>
    </source>
</evidence>
<protein>
    <submittedName>
        <fullName evidence="2">Uncharacterized protein</fullName>
    </submittedName>
</protein>
<dbReference type="AlphaFoldDB" id="A0AAN9S945"/>
<evidence type="ECO:0000313" key="3">
    <source>
        <dbReference type="Proteomes" id="UP001386955"/>
    </source>
</evidence>
<gene>
    <name evidence="2" type="ORF">VNO78_25216</name>
</gene>
<dbReference type="Proteomes" id="UP001386955">
    <property type="component" value="Unassembled WGS sequence"/>
</dbReference>
<feature type="transmembrane region" description="Helical" evidence="1">
    <location>
        <begin position="20"/>
        <end position="39"/>
    </location>
</feature>
<sequence length="130" mass="14797">MTKEMVKRSPSQAKYGRVQFAIWLLVLVLFLGWIFIWIMRPTDIFGETWMSIYQANTNSTYFGAKVLLIAALGCLYLHICQKANDSNSYNARKREVTIWKPPVLMKGPLGIVSGTELAFLCSLHSYFGPL</sequence>
<organism evidence="2 3">
    <name type="scientific">Psophocarpus tetragonolobus</name>
    <name type="common">Winged bean</name>
    <name type="synonym">Dolichos tetragonolobus</name>
    <dbReference type="NCBI Taxonomy" id="3891"/>
    <lineage>
        <taxon>Eukaryota</taxon>
        <taxon>Viridiplantae</taxon>
        <taxon>Streptophyta</taxon>
        <taxon>Embryophyta</taxon>
        <taxon>Tracheophyta</taxon>
        <taxon>Spermatophyta</taxon>
        <taxon>Magnoliopsida</taxon>
        <taxon>eudicotyledons</taxon>
        <taxon>Gunneridae</taxon>
        <taxon>Pentapetalae</taxon>
        <taxon>rosids</taxon>
        <taxon>fabids</taxon>
        <taxon>Fabales</taxon>
        <taxon>Fabaceae</taxon>
        <taxon>Papilionoideae</taxon>
        <taxon>50 kb inversion clade</taxon>
        <taxon>NPAAA clade</taxon>
        <taxon>indigoferoid/millettioid clade</taxon>
        <taxon>Phaseoleae</taxon>
        <taxon>Psophocarpus</taxon>
    </lineage>
</organism>
<proteinExistence type="predicted"/>
<dbReference type="EMBL" id="JAYMYS010000006">
    <property type="protein sequence ID" value="KAK7389919.1"/>
    <property type="molecule type" value="Genomic_DNA"/>
</dbReference>
<accession>A0AAN9S945</accession>